<dbReference type="InterPro" id="IPR023578">
    <property type="entry name" value="Ras_GEF_dom_sf"/>
</dbReference>
<dbReference type="OMA" id="LHIYYQQ"/>
<dbReference type="STRING" id="28743.ENSCVAP00000006983"/>
<dbReference type="CDD" id="cd06224">
    <property type="entry name" value="REM"/>
    <property type="match status" value="1"/>
</dbReference>
<feature type="domain" description="N-terminal Ras-GEF" evidence="19">
    <location>
        <begin position="3"/>
        <end position="123"/>
    </location>
</feature>
<evidence type="ECO:0000256" key="4">
    <source>
        <dbReference type="ARBA" id="ARBA00022475"/>
    </source>
</evidence>
<dbReference type="FunFam" id="1.10.840.10:FF:000003">
    <property type="entry name" value="Ras guanyl-releasing protein 3 isoform 1"/>
    <property type="match status" value="1"/>
</dbReference>
<evidence type="ECO:0000259" key="19">
    <source>
        <dbReference type="PROSITE" id="PS50212"/>
    </source>
</evidence>
<dbReference type="PROSITE" id="PS50212">
    <property type="entry name" value="RASGEF_NTER"/>
    <property type="match status" value="1"/>
</dbReference>
<keyword evidence="21" id="KW-1185">Reference proteome</keyword>
<dbReference type="GO" id="GO:0045202">
    <property type="term" value="C:synapse"/>
    <property type="evidence" value="ECO:0007669"/>
    <property type="project" value="UniProtKB-SubCell"/>
</dbReference>
<dbReference type="Gene3D" id="1.10.840.10">
    <property type="entry name" value="Ras guanine-nucleotide exchange factors catalytic domain"/>
    <property type="match status" value="1"/>
</dbReference>
<reference evidence="20" key="1">
    <citation type="submission" date="2025-08" db="UniProtKB">
        <authorList>
            <consortium name="Ensembl"/>
        </authorList>
    </citation>
    <scope>IDENTIFICATION</scope>
</reference>
<dbReference type="Gene3D" id="1.20.870.10">
    <property type="entry name" value="Son of sevenless (SoS) protein Chain: S domain 1"/>
    <property type="match status" value="1"/>
</dbReference>
<evidence type="ECO:0000256" key="14">
    <source>
        <dbReference type="ARBA" id="ARBA00023136"/>
    </source>
</evidence>
<evidence type="ECO:0000256" key="2">
    <source>
        <dbReference type="ARBA" id="ARBA00004514"/>
    </source>
</evidence>
<keyword evidence="7 16" id="KW-0344">Guanine-nucleotide releasing factor</keyword>
<dbReference type="InterPro" id="IPR001895">
    <property type="entry name" value="RASGEF_cat_dom"/>
</dbReference>
<dbReference type="GO" id="GO:0005829">
    <property type="term" value="C:cytosol"/>
    <property type="evidence" value="ECO:0007669"/>
    <property type="project" value="UniProtKB-SubCell"/>
</dbReference>
<keyword evidence="11" id="KW-0862">Zinc</keyword>
<evidence type="ECO:0000256" key="5">
    <source>
        <dbReference type="ARBA" id="ARBA00022490"/>
    </source>
</evidence>
<dbReference type="Pfam" id="PF00617">
    <property type="entry name" value="RasGEF"/>
    <property type="match status" value="1"/>
</dbReference>
<dbReference type="SUPFAM" id="SSF48366">
    <property type="entry name" value="Ras GEF"/>
    <property type="match status" value="1"/>
</dbReference>
<evidence type="ECO:0000256" key="11">
    <source>
        <dbReference type="ARBA" id="ARBA00022833"/>
    </source>
</evidence>
<dbReference type="AlphaFoldDB" id="A0A3Q2CNM1"/>
<keyword evidence="6" id="KW-0771">Synaptosome</keyword>
<evidence type="ECO:0000256" key="8">
    <source>
        <dbReference type="ARBA" id="ARBA00022723"/>
    </source>
</evidence>
<protein>
    <submittedName>
        <fullName evidence="20">RAS guanyl releasing protein 2</fullName>
    </submittedName>
</protein>
<dbReference type="SMART" id="SM00229">
    <property type="entry name" value="RasGEFN"/>
    <property type="match status" value="1"/>
</dbReference>
<dbReference type="InterPro" id="IPR036964">
    <property type="entry name" value="RASGEF_cat_dom_sf"/>
</dbReference>
<dbReference type="GO" id="GO:0005886">
    <property type="term" value="C:plasma membrane"/>
    <property type="evidence" value="ECO:0007669"/>
    <property type="project" value="UniProtKB-SubCell"/>
</dbReference>
<evidence type="ECO:0000256" key="6">
    <source>
        <dbReference type="ARBA" id="ARBA00022599"/>
    </source>
</evidence>
<evidence type="ECO:0000256" key="9">
    <source>
        <dbReference type="ARBA" id="ARBA00022737"/>
    </source>
</evidence>
<evidence type="ECO:0000256" key="17">
    <source>
        <dbReference type="SAM" id="MobiDB-lite"/>
    </source>
</evidence>
<evidence type="ECO:0000256" key="3">
    <source>
        <dbReference type="ARBA" id="ARBA00009566"/>
    </source>
</evidence>
<dbReference type="CDD" id="cd00155">
    <property type="entry name" value="RasGEF"/>
    <property type="match status" value="1"/>
</dbReference>
<evidence type="ECO:0000313" key="20">
    <source>
        <dbReference type="Ensembl" id="ENSCVAP00000006983.1"/>
    </source>
</evidence>
<evidence type="ECO:0000256" key="7">
    <source>
        <dbReference type="ARBA" id="ARBA00022658"/>
    </source>
</evidence>
<proteinExistence type="inferred from homology"/>
<reference evidence="20" key="2">
    <citation type="submission" date="2025-09" db="UniProtKB">
        <authorList>
            <consortium name="Ensembl"/>
        </authorList>
    </citation>
    <scope>IDENTIFICATION</scope>
</reference>
<keyword evidence="5" id="KW-0963">Cytoplasm</keyword>
<dbReference type="GO" id="GO:0005085">
    <property type="term" value="F:guanyl-nucleotide exchange factor activity"/>
    <property type="evidence" value="ECO:0007669"/>
    <property type="project" value="UniProtKB-KW"/>
</dbReference>
<dbReference type="PANTHER" id="PTHR23113:SF16">
    <property type="entry name" value="RAS GUANYL-RELEASING PROTEIN 2"/>
    <property type="match status" value="1"/>
</dbReference>
<feature type="domain" description="Ras-GEF" evidence="18">
    <location>
        <begin position="151"/>
        <end position="384"/>
    </location>
</feature>
<dbReference type="GO" id="GO:0008270">
    <property type="term" value="F:zinc ion binding"/>
    <property type="evidence" value="ECO:0007669"/>
    <property type="project" value="UniProtKB-KW"/>
</dbReference>
<keyword evidence="12" id="KW-0106">Calcium</keyword>
<comment type="subcellular location">
    <subcellularLocation>
        <location evidence="1">Cell membrane</location>
        <topology evidence="1">Peripheral membrane protein</topology>
    </subcellularLocation>
    <subcellularLocation>
        <location evidence="2">Cytoplasm</location>
        <location evidence="2">Cytosol</location>
    </subcellularLocation>
    <subcellularLocation>
        <location evidence="15">Synapse</location>
        <location evidence="15">Synaptosome</location>
    </subcellularLocation>
</comment>
<evidence type="ECO:0000256" key="1">
    <source>
        <dbReference type="ARBA" id="ARBA00004202"/>
    </source>
</evidence>
<sequence>MECPLSEQSATVDELLEACIQAFDEKGVLKDASLVRMFLMMHPWYIPSTDMANKLVLKSQEETCTEERRTRICHLVKYWISEFPAEFNLNPELEEQIKHFKDLLSTEGNERQSQLIDLDSVPSYKWKRQVTQRVPSVSKKRKMSLLFDHLDSSELAEHLTFLEYKSFCKILFQDYHSFVMHGCTVDNPILERFITLFNSVSQWIQLMVLSKPTAPQRAAVVSHFIRVAQKLLQLQNFNTLMAVVGGLSNSSISRLKETQSHISAETNKVFNSLIELVTSCGNYSQYRKRFSECSGFRFPILGVHLKDLIAVHVALPDWVDKEKTRVNLAKTQQLYAILQELALIQTTPPSIDSNTDLLNLLTVSLDQYHTEEEIYQMSLQREPRNPAPAPEPKSTMIDEWAVSVKPNADPTIIKIHIEKMVEVSFTGFTTESHTFLSPLALPFTPMFRFGPVPLSDPLFSPHSLPTLRTSPLPSLFPFRRSSFPLHPDHRPQLLSRHLSLPASFVRGLKSSAAACGVNCHKACRSRLAVECRKRTKSISHETPPALQARSYSFPPPANNPPSLQDTVIAEEDIESVEEGVFDVHL</sequence>
<evidence type="ECO:0000256" key="16">
    <source>
        <dbReference type="PROSITE-ProRule" id="PRU00168"/>
    </source>
</evidence>
<evidence type="ECO:0000256" key="15">
    <source>
        <dbReference type="ARBA" id="ARBA00034102"/>
    </source>
</evidence>
<evidence type="ECO:0000256" key="12">
    <source>
        <dbReference type="ARBA" id="ARBA00022837"/>
    </source>
</evidence>
<evidence type="ECO:0000256" key="13">
    <source>
        <dbReference type="ARBA" id="ARBA00023018"/>
    </source>
</evidence>
<evidence type="ECO:0000259" key="18">
    <source>
        <dbReference type="PROSITE" id="PS50009"/>
    </source>
</evidence>
<comment type="similarity">
    <text evidence="3">Belongs to the RASGRP family.</text>
</comment>
<feature type="region of interest" description="Disordered" evidence="17">
    <location>
        <begin position="538"/>
        <end position="563"/>
    </location>
</feature>
<dbReference type="InterPro" id="IPR000651">
    <property type="entry name" value="Ras-like_Gua-exchang_fac_N"/>
</dbReference>
<keyword evidence="10" id="KW-0863">Zinc-finger</keyword>
<evidence type="ECO:0000256" key="10">
    <source>
        <dbReference type="ARBA" id="ARBA00022771"/>
    </source>
</evidence>
<dbReference type="PROSITE" id="PS50009">
    <property type="entry name" value="RASGEF_CAT"/>
    <property type="match status" value="1"/>
</dbReference>
<keyword evidence="4" id="KW-1003">Cell membrane</keyword>
<accession>A0A3Q2CNM1</accession>
<dbReference type="SMART" id="SM00147">
    <property type="entry name" value="RasGEF"/>
    <property type="match status" value="1"/>
</dbReference>
<dbReference type="GO" id="GO:0007265">
    <property type="term" value="P:Ras protein signal transduction"/>
    <property type="evidence" value="ECO:0007669"/>
    <property type="project" value="TreeGrafter"/>
</dbReference>
<name>A0A3Q2CNM1_CYPVA</name>
<keyword evidence="9" id="KW-0677">Repeat</keyword>
<dbReference type="Ensembl" id="ENSCVAT00000004059.1">
    <property type="protein sequence ID" value="ENSCVAP00000006983.1"/>
    <property type="gene ID" value="ENSCVAG00000008614.1"/>
</dbReference>
<dbReference type="InterPro" id="IPR008937">
    <property type="entry name" value="Ras-like_GEF"/>
</dbReference>
<keyword evidence="14" id="KW-0472">Membrane</keyword>
<dbReference type="GeneTree" id="ENSGT00940000160483"/>
<dbReference type="PANTHER" id="PTHR23113">
    <property type="entry name" value="GUANINE NUCLEOTIDE EXCHANGE FACTOR"/>
    <property type="match status" value="1"/>
</dbReference>
<organism evidence="20 21">
    <name type="scientific">Cyprinodon variegatus</name>
    <name type="common">Sheepshead minnow</name>
    <dbReference type="NCBI Taxonomy" id="28743"/>
    <lineage>
        <taxon>Eukaryota</taxon>
        <taxon>Metazoa</taxon>
        <taxon>Chordata</taxon>
        <taxon>Craniata</taxon>
        <taxon>Vertebrata</taxon>
        <taxon>Euteleostomi</taxon>
        <taxon>Actinopterygii</taxon>
        <taxon>Neopterygii</taxon>
        <taxon>Teleostei</taxon>
        <taxon>Neoteleostei</taxon>
        <taxon>Acanthomorphata</taxon>
        <taxon>Ovalentaria</taxon>
        <taxon>Atherinomorphae</taxon>
        <taxon>Cyprinodontiformes</taxon>
        <taxon>Cyprinodontidae</taxon>
        <taxon>Cyprinodon</taxon>
    </lineage>
</organism>
<keyword evidence="13" id="KW-0770">Synapse</keyword>
<dbReference type="GO" id="GO:0043005">
    <property type="term" value="C:neuron projection"/>
    <property type="evidence" value="ECO:0007669"/>
    <property type="project" value="UniProtKB-KW"/>
</dbReference>
<evidence type="ECO:0000313" key="21">
    <source>
        <dbReference type="Proteomes" id="UP000265020"/>
    </source>
</evidence>
<dbReference type="Proteomes" id="UP000265020">
    <property type="component" value="Unassembled WGS sequence"/>
</dbReference>
<keyword evidence="8" id="KW-0479">Metal-binding</keyword>